<feature type="signal peptide" evidence="1">
    <location>
        <begin position="1"/>
        <end position="23"/>
    </location>
</feature>
<feature type="domain" description="Rhamnogalacturonase A/B/Epimerase-like pectate lyase" evidence="2">
    <location>
        <begin position="50"/>
        <end position="264"/>
    </location>
</feature>
<dbReference type="EMBL" id="JACCBB010000001">
    <property type="protein sequence ID" value="NYD24430.1"/>
    <property type="molecule type" value="Genomic_DNA"/>
</dbReference>
<sequence>MRRACLVTILVLVGLISSVPAAAATAAAPVAASSATPTTGTAARTLSPLTFGARGDGVTDDTAALQHALDALRAGDTLALPAGRTFRHTDVLRIGVAGVRVTGPGVLLATAESRSAVLVAADRVVLDGGLVLRAGPTTRRWDAFEQMKLRIAANGVVVRRVTVEGAAAAGVYVGTGAHDFLLEDVVVRGTRADGIHITGGAHDGVVRRPVVQRSGDDGVAVVSYQGDGVPVRRVLVDSPNVSDTTWGRGVTVVGGEDITYRDVTVRRSNAAAVYIASEGAPYFTFAPRRVTVEGALLEGANINASVGHGAVLVYAGRPNHSPSQISLSSVTVRSTRTTAPWQVGVVGERGSSVQDLRFARFDVHGAPAPFSSNLGTAACSLVGWTVNGSAVADTLSATTPAVPAAATVRGGSRTLRSAPLTR</sequence>
<dbReference type="SUPFAM" id="SSF51126">
    <property type="entry name" value="Pectin lyase-like"/>
    <property type="match status" value="1"/>
</dbReference>
<gene>
    <name evidence="3" type="ORF">BJ968_003970</name>
</gene>
<dbReference type="Proteomes" id="UP000521922">
    <property type="component" value="Unassembled WGS sequence"/>
</dbReference>
<proteinExistence type="predicted"/>
<dbReference type="InterPro" id="IPR024535">
    <property type="entry name" value="RHGA/B-epi-like_pectate_lyase"/>
</dbReference>
<dbReference type="InterPro" id="IPR006626">
    <property type="entry name" value="PbH1"/>
</dbReference>
<evidence type="ECO:0000313" key="3">
    <source>
        <dbReference type="EMBL" id="NYD24430.1"/>
    </source>
</evidence>
<name>A0A7Y9DPK2_9ACTN</name>
<comment type="caution">
    <text evidence="3">The sequence shown here is derived from an EMBL/GenBank/DDBJ whole genome shotgun (WGS) entry which is preliminary data.</text>
</comment>
<dbReference type="Gene3D" id="2.160.20.10">
    <property type="entry name" value="Single-stranded right-handed beta-helix, Pectin lyase-like"/>
    <property type="match status" value="1"/>
</dbReference>
<dbReference type="SMART" id="SM00710">
    <property type="entry name" value="PbH1"/>
    <property type="match status" value="4"/>
</dbReference>
<protein>
    <recommendedName>
        <fullName evidence="2">Rhamnogalacturonase A/B/Epimerase-like pectate lyase domain-containing protein</fullName>
    </recommendedName>
</protein>
<feature type="chain" id="PRO_5030930337" description="Rhamnogalacturonase A/B/Epimerase-like pectate lyase domain-containing protein" evidence="1">
    <location>
        <begin position="24"/>
        <end position="422"/>
    </location>
</feature>
<dbReference type="InterPro" id="IPR011050">
    <property type="entry name" value="Pectin_lyase_fold/virulence"/>
</dbReference>
<evidence type="ECO:0000256" key="1">
    <source>
        <dbReference type="SAM" id="SignalP"/>
    </source>
</evidence>
<evidence type="ECO:0000259" key="2">
    <source>
        <dbReference type="Pfam" id="PF12708"/>
    </source>
</evidence>
<dbReference type="Pfam" id="PF12708">
    <property type="entry name" value="Pect-lyase_RHGA_epim"/>
    <property type="match status" value="1"/>
</dbReference>
<reference evidence="3 4" key="1">
    <citation type="submission" date="2020-07" db="EMBL/GenBank/DDBJ databases">
        <title>Sequencing the genomes of 1000 actinobacteria strains.</title>
        <authorList>
            <person name="Klenk H.-P."/>
        </authorList>
    </citation>
    <scope>NUCLEOTIDE SEQUENCE [LARGE SCALE GENOMIC DNA]</scope>
    <source>
        <strain evidence="3 4">DSM 7487</strain>
    </source>
</reference>
<keyword evidence="1" id="KW-0732">Signal</keyword>
<dbReference type="RefSeq" id="WP_179754804.1">
    <property type="nucleotide sequence ID" value="NZ_BAAAGN010000021.1"/>
</dbReference>
<dbReference type="AlphaFoldDB" id="A0A7Y9DPK2"/>
<dbReference type="InterPro" id="IPR012334">
    <property type="entry name" value="Pectin_lyas_fold"/>
</dbReference>
<keyword evidence="4" id="KW-1185">Reference proteome</keyword>
<organism evidence="3 4">
    <name type="scientific">Kineococcus aurantiacus</name>
    <dbReference type="NCBI Taxonomy" id="37633"/>
    <lineage>
        <taxon>Bacteria</taxon>
        <taxon>Bacillati</taxon>
        <taxon>Actinomycetota</taxon>
        <taxon>Actinomycetes</taxon>
        <taxon>Kineosporiales</taxon>
        <taxon>Kineosporiaceae</taxon>
        <taxon>Kineococcus</taxon>
    </lineage>
</organism>
<evidence type="ECO:0000313" key="4">
    <source>
        <dbReference type="Proteomes" id="UP000521922"/>
    </source>
</evidence>
<accession>A0A7Y9DPK2</accession>